<dbReference type="Pfam" id="PF01546">
    <property type="entry name" value="Peptidase_M20"/>
    <property type="match status" value="1"/>
</dbReference>
<proteinExistence type="inferred from homology"/>
<organism evidence="9 10">
    <name type="scientific">Culicoidibacter larvae</name>
    <dbReference type="NCBI Taxonomy" id="2579976"/>
    <lineage>
        <taxon>Bacteria</taxon>
        <taxon>Bacillati</taxon>
        <taxon>Bacillota</taxon>
        <taxon>Culicoidibacteria</taxon>
        <taxon>Culicoidibacterales</taxon>
        <taxon>Culicoidibacteraceae</taxon>
        <taxon>Culicoidibacter</taxon>
    </lineage>
</organism>
<dbReference type="EMBL" id="VBWP01000005">
    <property type="protein sequence ID" value="TLG73841.1"/>
    <property type="molecule type" value="Genomic_DNA"/>
</dbReference>
<evidence type="ECO:0000256" key="3">
    <source>
        <dbReference type="ARBA" id="ARBA00022670"/>
    </source>
</evidence>
<dbReference type="PANTHER" id="PTHR43808:SF31">
    <property type="entry name" value="N-ACETYL-L-CITRULLINE DEACETYLASE"/>
    <property type="match status" value="1"/>
</dbReference>
<dbReference type="InterPro" id="IPR036264">
    <property type="entry name" value="Bact_exopeptidase_dim_dom"/>
</dbReference>
<dbReference type="GO" id="GO:0008270">
    <property type="term" value="F:zinc ion binding"/>
    <property type="evidence" value="ECO:0007669"/>
    <property type="project" value="InterPro"/>
</dbReference>
<dbReference type="AlphaFoldDB" id="A0A5R8QB93"/>
<reference evidence="9 10" key="1">
    <citation type="submission" date="2019-05" db="EMBL/GenBank/DDBJ databases">
        <title>Culicoidintestinum kansasii gen. nov., sp. nov. from the gastrointestinal tract of the biting midge, Culicoides sonorensis.</title>
        <authorList>
            <person name="Neupane S."/>
            <person name="Ghosh A."/>
            <person name="Gunther S."/>
            <person name="Martin K."/>
            <person name="Zurek L."/>
        </authorList>
    </citation>
    <scope>NUCLEOTIDE SEQUENCE [LARGE SCALE GENOMIC DNA]</scope>
    <source>
        <strain evidence="9 10">CS-1</strain>
    </source>
</reference>
<keyword evidence="8" id="KW-0482">Metalloprotease</keyword>
<gene>
    <name evidence="9" type="ORF">FEZ08_06820</name>
</gene>
<evidence type="ECO:0000256" key="1">
    <source>
        <dbReference type="ARBA" id="ARBA00001947"/>
    </source>
</evidence>
<evidence type="ECO:0000313" key="10">
    <source>
        <dbReference type="Proteomes" id="UP000306912"/>
    </source>
</evidence>
<dbReference type="Gene3D" id="3.30.70.360">
    <property type="match status" value="2"/>
</dbReference>
<keyword evidence="7 9" id="KW-0224">Dipeptidase</keyword>
<dbReference type="PROSITE" id="PS00758">
    <property type="entry name" value="ARGE_DAPE_CPG2_1"/>
    <property type="match status" value="1"/>
</dbReference>
<keyword evidence="10" id="KW-1185">Reference proteome</keyword>
<comment type="caution">
    <text evidence="9">The sequence shown here is derived from an EMBL/GenBank/DDBJ whole genome shotgun (WGS) entry which is preliminary data.</text>
</comment>
<dbReference type="GO" id="GO:0006508">
    <property type="term" value="P:proteolysis"/>
    <property type="evidence" value="ECO:0007669"/>
    <property type="project" value="UniProtKB-KW"/>
</dbReference>
<dbReference type="InterPro" id="IPR002933">
    <property type="entry name" value="Peptidase_M20"/>
</dbReference>
<dbReference type="GO" id="GO:0006526">
    <property type="term" value="P:L-arginine biosynthetic process"/>
    <property type="evidence" value="ECO:0007669"/>
    <property type="project" value="TreeGrafter"/>
</dbReference>
<evidence type="ECO:0000256" key="5">
    <source>
        <dbReference type="ARBA" id="ARBA00022801"/>
    </source>
</evidence>
<dbReference type="NCBIfam" id="TIGR01887">
    <property type="entry name" value="dipeptidaselike"/>
    <property type="match status" value="1"/>
</dbReference>
<comment type="similarity">
    <text evidence="2">Belongs to the peptidase M20A family.</text>
</comment>
<keyword evidence="3" id="KW-0645">Protease</keyword>
<dbReference type="GO" id="GO:0008237">
    <property type="term" value="F:metallopeptidase activity"/>
    <property type="evidence" value="ECO:0007669"/>
    <property type="project" value="UniProtKB-KW"/>
</dbReference>
<dbReference type="Gene3D" id="3.40.630.10">
    <property type="entry name" value="Zn peptidases"/>
    <property type="match status" value="1"/>
</dbReference>
<dbReference type="GO" id="GO:0008777">
    <property type="term" value="F:acetylornithine deacetylase activity"/>
    <property type="evidence" value="ECO:0007669"/>
    <property type="project" value="TreeGrafter"/>
</dbReference>
<dbReference type="PROSITE" id="PS00759">
    <property type="entry name" value="ARGE_DAPE_CPG2_2"/>
    <property type="match status" value="1"/>
</dbReference>
<comment type="cofactor">
    <cofactor evidence="1">
        <name>Zn(2+)</name>
        <dbReference type="ChEBI" id="CHEBI:29105"/>
    </cofactor>
</comment>
<keyword evidence="4" id="KW-0479">Metal-binding</keyword>
<name>A0A5R8QB93_9FIRM</name>
<dbReference type="GO" id="GO:0016805">
    <property type="term" value="F:dipeptidase activity"/>
    <property type="evidence" value="ECO:0007669"/>
    <property type="project" value="UniProtKB-KW"/>
</dbReference>
<dbReference type="InParanoid" id="A0A5R8QB93"/>
<dbReference type="RefSeq" id="WP_138190978.1">
    <property type="nucleotide sequence ID" value="NZ_VBWP01000005.1"/>
</dbReference>
<dbReference type="SUPFAM" id="SSF53187">
    <property type="entry name" value="Zn-dependent exopeptidases"/>
    <property type="match status" value="1"/>
</dbReference>
<sequence>MSKSAEFWQDLVEKDREQIIADLQTIVQVPSVYDEAKITKDAPLGEPIRDAFDCMYTLAERDGFKHENFEYCAGEITAGDGDEIAFVGHLDVVPVTPGWSYPQFGGVVDNGRVYGRGSNDNKGGTIAAYAALRIVSRLPEVAGKKLKLILGGDEETSIWRCLDTYFKYRDYPKYAIVPDGEFPMTYAEKGFIIYDVAGTVADDTVLSWQGGERANVVPDQATVRLHVSDSEAVATEYRKFLARRGQQGVAVMHDAQTVELQATGISVHAKVPHEGLNANFILLDFFETAKISSPVIDILQQTVAQDTAGVRLDIACDDEEMGSLTLNTGIVRYADGELYIRLNIRYPKGWDDKLGLEKIGEVFSRLGLNTSLEAFYPLHYSDPKGEFVQTLHQIYKAHTGDETPLKTTGGGTYARRFPGAVCFGPLKPCDEQNAHQIDEFIEIDTLLQATAIYADVYYTLATKED</sequence>
<dbReference type="InterPro" id="IPR050072">
    <property type="entry name" value="Peptidase_M20A"/>
</dbReference>
<evidence type="ECO:0000256" key="2">
    <source>
        <dbReference type="ARBA" id="ARBA00006247"/>
    </source>
</evidence>
<evidence type="ECO:0000256" key="7">
    <source>
        <dbReference type="ARBA" id="ARBA00022997"/>
    </source>
</evidence>
<evidence type="ECO:0000256" key="8">
    <source>
        <dbReference type="ARBA" id="ARBA00023049"/>
    </source>
</evidence>
<dbReference type="InterPro" id="IPR010964">
    <property type="entry name" value="M20A_pepV-rel"/>
</dbReference>
<accession>A0A5R8QB93</accession>
<dbReference type="OrthoDB" id="9761532at2"/>
<evidence type="ECO:0000256" key="4">
    <source>
        <dbReference type="ARBA" id="ARBA00022723"/>
    </source>
</evidence>
<dbReference type="PANTHER" id="PTHR43808">
    <property type="entry name" value="ACETYLORNITHINE DEACETYLASE"/>
    <property type="match status" value="1"/>
</dbReference>
<dbReference type="Proteomes" id="UP000306912">
    <property type="component" value="Unassembled WGS sequence"/>
</dbReference>
<protein>
    <submittedName>
        <fullName evidence="9">Sapep family Mn(2+)-dependent dipeptidase</fullName>
        <ecNumber evidence="9">3.4.13.-</ecNumber>
    </submittedName>
</protein>
<dbReference type="EC" id="3.4.13.-" evidence="9"/>
<evidence type="ECO:0000313" key="9">
    <source>
        <dbReference type="EMBL" id="TLG73841.1"/>
    </source>
</evidence>
<dbReference type="SUPFAM" id="SSF55031">
    <property type="entry name" value="Bacterial exopeptidase dimerisation domain"/>
    <property type="match status" value="1"/>
</dbReference>
<dbReference type="InterPro" id="IPR001261">
    <property type="entry name" value="ArgE/DapE_CS"/>
</dbReference>
<keyword evidence="6" id="KW-0862">Zinc</keyword>
<keyword evidence="5 9" id="KW-0378">Hydrolase</keyword>
<evidence type="ECO:0000256" key="6">
    <source>
        <dbReference type="ARBA" id="ARBA00022833"/>
    </source>
</evidence>